<evidence type="ECO:0000256" key="1">
    <source>
        <dbReference type="ARBA" id="ARBA00023604"/>
    </source>
</evidence>
<evidence type="ECO:0008006" key="4">
    <source>
        <dbReference type="Google" id="ProtNLM"/>
    </source>
</evidence>
<protein>
    <recommendedName>
        <fullName evidence="4">Methyltransferase</fullName>
    </recommendedName>
</protein>
<dbReference type="OrthoDB" id="412788at2759"/>
<name>A0A0C3A6S5_9AGAM</name>
<dbReference type="InterPro" id="IPR044053">
    <property type="entry name" value="AsaB-like"/>
</dbReference>
<dbReference type="AlphaFoldDB" id="A0A0C3A6S5"/>
<keyword evidence="3" id="KW-1185">Reference proteome</keyword>
<dbReference type="GO" id="GO:0016491">
    <property type="term" value="F:oxidoreductase activity"/>
    <property type="evidence" value="ECO:0007669"/>
    <property type="project" value="InterPro"/>
</dbReference>
<organism evidence="2 3">
    <name type="scientific">Scleroderma citrinum Foug A</name>
    <dbReference type="NCBI Taxonomy" id="1036808"/>
    <lineage>
        <taxon>Eukaryota</taxon>
        <taxon>Fungi</taxon>
        <taxon>Dikarya</taxon>
        <taxon>Basidiomycota</taxon>
        <taxon>Agaricomycotina</taxon>
        <taxon>Agaricomycetes</taxon>
        <taxon>Agaricomycetidae</taxon>
        <taxon>Boletales</taxon>
        <taxon>Sclerodermatineae</taxon>
        <taxon>Sclerodermataceae</taxon>
        <taxon>Scleroderma</taxon>
    </lineage>
</organism>
<dbReference type="STRING" id="1036808.A0A0C3A6S5"/>
<proteinExistence type="inferred from homology"/>
<comment type="similarity">
    <text evidence="1">Belongs to the asaB hydroxylase/desaturase family.</text>
</comment>
<gene>
    <name evidence="2" type="ORF">SCLCIDRAFT_1216805</name>
</gene>
<reference evidence="2 3" key="1">
    <citation type="submission" date="2014-04" db="EMBL/GenBank/DDBJ databases">
        <authorList>
            <consortium name="DOE Joint Genome Institute"/>
            <person name="Kuo A."/>
            <person name="Kohler A."/>
            <person name="Nagy L.G."/>
            <person name="Floudas D."/>
            <person name="Copeland A."/>
            <person name="Barry K.W."/>
            <person name="Cichocki N."/>
            <person name="Veneault-Fourrey C."/>
            <person name="LaButti K."/>
            <person name="Lindquist E.A."/>
            <person name="Lipzen A."/>
            <person name="Lundell T."/>
            <person name="Morin E."/>
            <person name="Murat C."/>
            <person name="Sun H."/>
            <person name="Tunlid A."/>
            <person name="Henrissat B."/>
            <person name="Grigoriev I.V."/>
            <person name="Hibbett D.S."/>
            <person name="Martin F."/>
            <person name="Nordberg H.P."/>
            <person name="Cantor M.N."/>
            <person name="Hua S.X."/>
        </authorList>
    </citation>
    <scope>NUCLEOTIDE SEQUENCE [LARGE SCALE GENOMIC DNA]</scope>
    <source>
        <strain evidence="2 3">Foug A</strain>
    </source>
</reference>
<dbReference type="InParanoid" id="A0A0C3A6S5"/>
<accession>A0A0C3A6S5</accession>
<dbReference type="Proteomes" id="UP000053989">
    <property type="component" value="Unassembled WGS sequence"/>
</dbReference>
<sequence>MSTTAQLTYIIPPTDGSRPYTTLDDDHSSGKKLQNWAENIRDVEIEDARGNEHKYTLDTTGFQFHCHPAKHTRFLDDEEIKAEYYLECVELLKEHTGATKVFVFDHTVRRRHPGIIDCQQTRQPVTYVHVDRTPAFCVARVHKHFPPDEALELLRGRFQVINLWRPILHPAVDWPLAFCDYRSVNIDKDFLPSALVHSDHDGQNILLKYNPEHRWVYKNAMAPEDVVLIKIFDSISDGSVARMTPHTAFMDPKTPEGTPFRESIEVETLVFYKED</sequence>
<evidence type="ECO:0000313" key="2">
    <source>
        <dbReference type="EMBL" id="KIM60522.1"/>
    </source>
</evidence>
<dbReference type="NCBIfam" id="NF041278">
    <property type="entry name" value="CmcJ_NvfI_EfuI"/>
    <property type="match status" value="1"/>
</dbReference>
<dbReference type="PANTHER" id="PTHR34598">
    <property type="entry name" value="BLL6449 PROTEIN"/>
    <property type="match status" value="1"/>
</dbReference>
<dbReference type="EMBL" id="KN822061">
    <property type="protein sequence ID" value="KIM60522.1"/>
    <property type="molecule type" value="Genomic_DNA"/>
</dbReference>
<evidence type="ECO:0000313" key="3">
    <source>
        <dbReference type="Proteomes" id="UP000053989"/>
    </source>
</evidence>
<reference evidence="3" key="2">
    <citation type="submission" date="2015-01" db="EMBL/GenBank/DDBJ databases">
        <title>Evolutionary Origins and Diversification of the Mycorrhizal Mutualists.</title>
        <authorList>
            <consortium name="DOE Joint Genome Institute"/>
            <consortium name="Mycorrhizal Genomics Consortium"/>
            <person name="Kohler A."/>
            <person name="Kuo A."/>
            <person name="Nagy L.G."/>
            <person name="Floudas D."/>
            <person name="Copeland A."/>
            <person name="Barry K.W."/>
            <person name="Cichocki N."/>
            <person name="Veneault-Fourrey C."/>
            <person name="LaButti K."/>
            <person name="Lindquist E.A."/>
            <person name="Lipzen A."/>
            <person name="Lundell T."/>
            <person name="Morin E."/>
            <person name="Murat C."/>
            <person name="Riley R."/>
            <person name="Ohm R."/>
            <person name="Sun H."/>
            <person name="Tunlid A."/>
            <person name="Henrissat B."/>
            <person name="Grigoriev I.V."/>
            <person name="Hibbett D.S."/>
            <person name="Martin F."/>
        </authorList>
    </citation>
    <scope>NUCLEOTIDE SEQUENCE [LARGE SCALE GENOMIC DNA]</scope>
    <source>
        <strain evidence="3">Foug A</strain>
    </source>
</reference>
<dbReference type="HOGENOM" id="CLU_042688_1_1_1"/>
<dbReference type="PANTHER" id="PTHR34598:SF3">
    <property type="entry name" value="OXIDOREDUCTASE AN1597"/>
    <property type="match status" value="1"/>
</dbReference>